<accession>A0AAQ1PB70</accession>
<sequence>MSHTPMVAYSWVVYLGNLNRQAKIRLITILMQEANTWALASYGMNYSYGIRQAVMQGSISLG</sequence>
<name>A0AAQ1PB70_9PSED</name>
<keyword evidence="2" id="KW-1185">Reference proteome</keyword>
<organism evidence="1 2">
    <name type="scientific">Pseudomonas inefficax</name>
    <dbReference type="NCBI Taxonomy" id="2078786"/>
    <lineage>
        <taxon>Bacteria</taxon>
        <taxon>Pseudomonadati</taxon>
        <taxon>Pseudomonadota</taxon>
        <taxon>Gammaproteobacteria</taxon>
        <taxon>Pseudomonadales</taxon>
        <taxon>Pseudomonadaceae</taxon>
        <taxon>Pseudomonas</taxon>
    </lineage>
</organism>
<reference evidence="1 2" key="1">
    <citation type="submission" date="2018-02" db="EMBL/GenBank/DDBJ databases">
        <authorList>
            <person name="Dubost A."/>
        </authorList>
    </citation>
    <scope>NUCLEOTIDE SEQUENCE [LARGE SCALE GENOMIC DNA]</scope>
    <source>
        <strain evidence="2">JV551A3</strain>
    </source>
</reference>
<comment type="caution">
    <text evidence="1">The sequence shown here is derived from an EMBL/GenBank/DDBJ whole genome shotgun (WGS) entry which is preliminary data.</text>
</comment>
<evidence type="ECO:0000313" key="1">
    <source>
        <dbReference type="EMBL" id="SPO62056.1"/>
    </source>
</evidence>
<dbReference type="Proteomes" id="UP000294335">
    <property type="component" value="Unassembled WGS sequence"/>
</dbReference>
<dbReference type="EMBL" id="OPYN01000164">
    <property type="protein sequence ID" value="SPO62056.1"/>
    <property type="molecule type" value="Genomic_DNA"/>
</dbReference>
<evidence type="ECO:0000313" key="2">
    <source>
        <dbReference type="Proteomes" id="UP000294335"/>
    </source>
</evidence>
<protein>
    <submittedName>
        <fullName evidence="1">Uncharacterized protein</fullName>
    </submittedName>
</protein>
<gene>
    <name evidence="1" type="ORF">JV551A3_V1_1640132</name>
</gene>
<dbReference type="AlphaFoldDB" id="A0AAQ1PB70"/>
<proteinExistence type="predicted"/>